<evidence type="ECO:0000256" key="5">
    <source>
        <dbReference type="ARBA" id="ARBA00023136"/>
    </source>
</evidence>
<dbReference type="PROSITE" id="PS50104">
    <property type="entry name" value="TIR"/>
    <property type="match status" value="1"/>
</dbReference>
<dbReference type="GO" id="GO:0005886">
    <property type="term" value="C:plasma membrane"/>
    <property type="evidence" value="ECO:0007669"/>
    <property type="project" value="TreeGrafter"/>
</dbReference>
<dbReference type="InterPro" id="IPR000157">
    <property type="entry name" value="TIR_dom"/>
</dbReference>
<dbReference type="InterPro" id="IPR035897">
    <property type="entry name" value="Toll_tir_struct_dom_sf"/>
</dbReference>
<dbReference type="PANTHER" id="PTHR24365:SF541">
    <property type="entry name" value="PROTEIN TOLL-RELATED"/>
    <property type="match status" value="1"/>
</dbReference>
<evidence type="ECO:0000313" key="9">
    <source>
        <dbReference type="Proteomes" id="UP000507470"/>
    </source>
</evidence>
<evidence type="ECO:0000259" key="7">
    <source>
        <dbReference type="PROSITE" id="PS50104"/>
    </source>
</evidence>
<evidence type="ECO:0000256" key="6">
    <source>
        <dbReference type="SAM" id="Phobius"/>
    </source>
</evidence>
<feature type="transmembrane region" description="Helical" evidence="6">
    <location>
        <begin position="36"/>
        <end position="64"/>
    </location>
</feature>
<keyword evidence="5 6" id="KW-0472">Membrane</keyword>
<proteinExistence type="predicted"/>
<comment type="subcellular location">
    <subcellularLocation>
        <location evidence="1">Membrane</location>
    </subcellularLocation>
</comment>
<keyword evidence="4 6" id="KW-1133">Transmembrane helix</keyword>
<organism evidence="8 9">
    <name type="scientific">Mytilus coruscus</name>
    <name type="common">Sea mussel</name>
    <dbReference type="NCBI Taxonomy" id="42192"/>
    <lineage>
        <taxon>Eukaryota</taxon>
        <taxon>Metazoa</taxon>
        <taxon>Spiralia</taxon>
        <taxon>Lophotrochozoa</taxon>
        <taxon>Mollusca</taxon>
        <taxon>Bivalvia</taxon>
        <taxon>Autobranchia</taxon>
        <taxon>Pteriomorphia</taxon>
        <taxon>Mytilida</taxon>
        <taxon>Mytiloidea</taxon>
        <taxon>Mytilidae</taxon>
        <taxon>Mytilinae</taxon>
        <taxon>Mytilus</taxon>
    </lineage>
</organism>
<protein>
    <submittedName>
        <fullName evidence="8">Toll-like receptor 4</fullName>
    </submittedName>
</protein>
<dbReference type="Pfam" id="PF13676">
    <property type="entry name" value="TIR_2"/>
    <property type="match status" value="1"/>
</dbReference>
<dbReference type="EMBL" id="CACVKT020003742">
    <property type="protein sequence ID" value="CAC5385640.1"/>
    <property type="molecule type" value="Genomic_DNA"/>
</dbReference>
<name>A0A6J8BRB9_MYTCO</name>
<reference evidence="8 9" key="1">
    <citation type="submission" date="2020-06" db="EMBL/GenBank/DDBJ databases">
        <authorList>
            <person name="Li R."/>
            <person name="Bekaert M."/>
        </authorList>
    </citation>
    <scope>NUCLEOTIDE SEQUENCE [LARGE SCALE GENOMIC DNA]</scope>
    <source>
        <strain evidence="9">wild</strain>
    </source>
</reference>
<evidence type="ECO:0000313" key="8">
    <source>
        <dbReference type="EMBL" id="CAC5385640.1"/>
    </source>
</evidence>
<evidence type="ECO:0000256" key="3">
    <source>
        <dbReference type="ARBA" id="ARBA00022729"/>
    </source>
</evidence>
<dbReference type="SUPFAM" id="SSF52200">
    <property type="entry name" value="Toll/Interleukin receptor TIR domain"/>
    <property type="match status" value="1"/>
</dbReference>
<accession>A0A6J8BRB9</accession>
<dbReference type="Proteomes" id="UP000507470">
    <property type="component" value="Unassembled WGS sequence"/>
</dbReference>
<keyword evidence="2 6" id="KW-0812">Transmembrane</keyword>
<gene>
    <name evidence="8" type="ORF">MCOR_21155</name>
</gene>
<keyword evidence="9" id="KW-1185">Reference proteome</keyword>
<keyword evidence="3" id="KW-0732">Signal</keyword>
<dbReference type="GO" id="GO:0007165">
    <property type="term" value="P:signal transduction"/>
    <property type="evidence" value="ECO:0007669"/>
    <property type="project" value="InterPro"/>
</dbReference>
<feature type="domain" description="TIR" evidence="7">
    <location>
        <begin position="93"/>
        <end position="186"/>
    </location>
</feature>
<dbReference type="GO" id="GO:0038023">
    <property type="term" value="F:signaling receptor activity"/>
    <property type="evidence" value="ECO:0007669"/>
    <property type="project" value="TreeGrafter"/>
</dbReference>
<dbReference type="Gene3D" id="3.40.50.10140">
    <property type="entry name" value="Toll/interleukin-1 receptor homology (TIR) domain"/>
    <property type="match status" value="1"/>
</dbReference>
<evidence type="ECO:0000256" key="2">
    <source>
        <dbReference type="ARBA" id="ARBA00022692"/>
    </source>
</evidence>
<keyword evidence="8" id="KW-0675">Receptor</keyword>
<evidence type="ECO:0000256" key="4">
    <source>
        <dbReference type="ARBA" id="ARBA00022989"/>
    </source>
</evidence>
<sequence length="186" mass="22047">MLENQDHFYNIHKYKCIFDNNTEIVFKSPRHTVLQLKIICASFTAVIAVVVAVSLVVILGGLAYRYRWKIRYVFHITKKKYWRHIPSRQDSHYKYNAFISYAQKDRDFIIKECISNLNAEGNIRLCIHHRDFFPGEEITTNITNAIHQSEKTICLISKAFLESYYCNFEFNMARMEIIYGRNGENM</sequence>
<dbReference type="PANTHER" id="PTHR24365">
    <property type="entry name" value="TOLL-LIKE RECEPTOR"/>
    <property type="match status" value="1"/>
</dbReference>
<evidence type="ECO:0000256" key="1">
    <source>
        <dbReference type="ARBA" id="ARBA00004370"/>
    </source>
</evidence>
<dbReference type="AlphaFoldDB" id="A0A6J8BRB9"/>
<dbReference type="OrthoDB" id="10047814at2759"/>